<keyword evidence="2" id="KW-0732">Signal</keyword>
<sequence>MIPLLLLLSRVQVLNAKTLSNTMKRKPHGLVLITSKNPHCQPCRRLETLFENISVTFKDQIQFGILDAETSNDLVSSFSVSILPSIVLFTKGSPIRVLDISTSSENINKFCASLISPPITEINSLFEFYNFSSVAPSNIIIYDPSKSGVLKAASRAISDYGIESNIGIIKNSSLTNMIGFTKSESFVQINLPFEDFSINKTDFSTSEFLKYAHSNIIFLENSEVFGMCPPFEHTIIFLYDENDPYHQYQIARLHNHIIETFGKKFAFQICDKIKCLSSSQSFGAFDVPWPLMILSTNSMGKSQIEPYQTKSLEFDAVDRWINFAAFGIQSQEDILAEMPEDDQIPILMGTQFQKLALDPKYDVLIFVASPRMKLYRDSREQFKKLMKVFGLIKGVKFYEFNPVTQHVMGLQIPKSDNPQISIWPAQKEPNGGTLPANVKLELIVENVLPILKSPINQDTIIKMQAKLQEVTKEL</sequence>
<reference evidence="4 5" key="1">
    <citation type="submission" date="2024-04" db="EMBL/GenBank/DDBJ databases">
        <title>Tritrichomonas musculus Genome.</title>
        <authorList>
            <person name="Alves-Ferreira E."/>
            <person name="Grigg M."/>
            <person name="Lorenzi H."/>
            <person name="Galac M."/>
        </authorList>
    </citation>
    <scope>NUCLEOTIDE SEQUENCE [LARGE SCALE GENOMIC DNA]</scope>
    <source>
        <strain evidence="4 5">EAF2021</strain>
    </source>
</reference>
<evidence type="ECO:0000256" key="2">
    <source>
        <dbReference type="SAM" id="SignalP"/>
    </source>
</evidence>
<name>A0ABR2JVH1_9EUKA</name>
<feature type="domain" description="Thioredoxin" evidence="3">
    <location>
        <begin position="12"/>
        <end position="110"/>
    </location>
</feature>
<dbReference type="Proteomes" id="UP001470230">
    <property type="component" value="Unassembled WGS sequence"/>
</dbReference>
<keyword evidence="5" id="KW-1185">Reference proteome</keyword>
<feature type="signal peptide" evidence="2">
    <location>
        <begin position="1"/>
        <end position="16"/>
    </location>
</feature>
<gene>
    <name evidence="4" type="ORF">M9Y10_044884</name>
</gene>
<dbReference type="InterPro" id="IPR013766">
    <property type="entry name" value="Thioredoxin_domain"/>
</dbReference>
<dbReference type="Pfam" id="PF00085">
    <property type="entry name" value="Thioredoxin"/>
    <property type="match status" value="1"/>
</dbReference>
<dbReference type="SUPFAM" id="SSF52833">
    <property type="entry name" value="Thioredoxin-like"/>
    <property type="match status" value="1"/>
</dbReference>
<evidence type="ECO:0000256" key="1">
    <source>
        <dbReference type="ARBA" id="ARBA00006347"/>
    </source>
</evidence>
<dbReference type="EMBL" id="JAPFFF010000009">
    <property type="protein sequence ID" value="KAK8882242.1"/>
    <property type="molecule type" value="Genomic_DNA"/>
</dbReference>
<dbReference type="Gene3D" id="3.40.30.10">
    <property type="entry name" value="Glutaredoxin"/>
    <property type="match status" value="1"/>
</dbReference>
<dbReference type="InterPro" id="IPR036249">
    <property type="entry name" value="Thioredoxin-like_sf"/>
</dbReference>
<evidence type="ECO:0000313" key="5">
    <source>
        <dbReference type="Proteomes" id="UP001470230"/>
    </source>
</evidence>
<organism evidence="4 5">
    <name type="scientific">Tritrichomonas musculus</name>
    <dbReference type="NCBI Taxonomy" id="1915356"/>
    <lineage>
        <taxon>Eukaryota</taxon>
        <taxon>Metamonada</taxon>
        <taxon>Parabasalia</taxon>
        <taxon>Tritrichomonadida</taxon>
        <taxon>Tritrichomonadidae</taxon>
        <taxon>Tritrichomonas</taxon>
    </lineage>
</organism>
<evidence type="ECO:0000259" key="3">
    <source>
        <dbReference type="Pfam" id="PF00085"/>
    </source>
</evidence>
<proteinExistence type="inferred from homology"/>
<dbReference type="CDD" id="cd02961">
    <property type="entry name" value="PDI_a_family"/>
    <property type="match status" value="1"/>
</dbReference>
<comment type="caution">
    <text evidence="4">The sequence shown here is derived from an EMBL/GenBank/DDBJ whole genome shotgun (WGS) entry which is preliminary data.</text>
</comment>
<accession>A0ABR2JVH1</accession>
<evidence type="ECO:0000313" key="4">
    <source>
        <dbReference type="EMBL" id="KAK8882242.1"/>
    </source>
</evidence>
<comment type="similarity">
    <text evidence="1">Belongs to the protein disulfide isomerase family.</text>
</comment>
<protein>
    <recommendedName>
        <fullName evidence="3">Thioredoxin domain-containing protein</fullName>
    </recommendedName>
</protein>
<dbReference type="PANTHER" id="PTHR18929">
    <property type="entry name" value="PROTEIN DISULFIDE ISOMERASE"/>
    <property type="match status" value="1"/>
</dbReference>
<feature type="chain" id="PRO_5045594652" description="Thioredoxin domain-containing protein" evidence="2">
    <location>
        <begin position="17"/>
        <end position="474"/>
    </location>
</feature>